<keyword evidence="2" id="KW-0564">Palmitate</keyword>
<evidence type="ECO:0000256" key="4">
    <source>
        <dbReference type="SAM" id="MobiDB-lite"/>
    </source>
</evidence>
<feature type="compositionally biased region" description="Basic and acidic residues" evidence="4">
    <location>
        <begin position="104"/>
        <end position="119"/>
    </location>
</feature>
<evidence type="ECO:0000256" key="2">
    <source>
        <dbReference type="ARBA" id="ARBA00023139"/>
    </source>
</evidence>
<keyword evidence="6" id="KW-1185">Reference proteome</keyword>
<name>A0A059JK63_TRIIM</name>
<reference evidence="5 6" key="1">
    <citation type="submission" date="2014-02" db="EMBL/GenBank/DDBJ databases">
        <title>The Genome Sequence of Trichophyton interdigitale MR816.</title>
        <authorList>
            <consortium name="The Broad Institute Genomics Platform"/>
            <person name="Cuomo C.A."/>
            <person name="White T.C."/>
            <person name="Graser Y."/>
            <person name="Martinez-Rossi N."/>
            <person name="Heitman J."/>
            <person name="Young S.K."/>
            <person name="Zeng Q."/>
            <person name="Gargeya S."/>
            <person name="Abouelleil A."/>
            <person name="Alvarado L."/>
            <person name="Chapman S.B."/>
            <person name="Gainer-Dewar J."/>
            <person name="Goldberg J."/>
            <person name="Griggs A."/>
            <person name="Gujja S."/>
            <person name="Hansen M."/>
            <person name="Howarth C."/>
            <person name="Imamovic A."/>
            <person name="Larimer J."/>
            <person name="Martinez D."/>
            <person name="Murphy C."/>
            <person name="Pearson M.D."/>
            <person name="Persinoti G."/>
            <person name="Poon T."/>
            <person name="Priest M."/>
            <person name="Roberts A.D."/>
            <person name="Saif S."/>
            <person name="Shea T.D."/>
            <person name="Sykes S.N."/>
            <person name="Wortman J."/>
            <person name="Nusbaum C."/>
            <person name="Birren B."/>
        </authorList>
    </citation>
    <scope>NUCLEOTIDE SEQUENCE [LARGE SCALE GENOMIC DNA]</scope>
    <source>
        <strain evidence="5 6">MR816</strain>
    </source>
</reference>
<proteinExistence type="predicted"/>
<dbReference type="Proteomes" id="UP000024533">
    <property type="component" value="Unassembled WGS sequence"/>
</dbReference>
<gene>
    <name evidence="5" type="ORF">H109_00212</name>
</gene>
<keyword evidence="3" id="KW-0449">Lipoprotein</keyword>
<feature type="region of interest" description="Disordered" evidence="4">
    <location>
        <begin position="1"/>
        <end position="132"/>
    </location>
</feature>
<feature type="compositionally biased region" description="Polar residues" evidence="4">
    <location>
        <begin position="1"/>
        <end position="12"/>
    </location>
</feature>
<comment type="caution">
    <text evidence="5">The sequence shown here is derived from an EMBL/GenBank/DDBJ whole genome shotgun (WGS) entry which is preliminary data.</text>
</comment>
<dbReference type="InterPro" id="IPR031632">
    <property type="entry name" value="SVIP"/>
</dbReference>
<evidence type="ECO:0000313" key="6">
    <source>
        <dbReference type="Proteomes" id="UP000024533"/>
    </source>
</evidence>
<keyword evidence="1" id="KW-0519">Myristate</keyword>
<dbReference type="Pfam" id="PF15811">
    <property type="entry name" value="SVIP"/>
    <property type="match status" value="1"/>
</dbReference>
<evidence type="ECO:0000313" key="5">
    <source>
        <dbReference type="EMBL" id="KDB28068.1"/>
    </source>
</evidence>
<sequence>MGNICSKSSNQPDPFAQPGRVLGSQAASTKPTPANSSTPLIRNTNSSQRQPSGGRVLGGGGNNADGDGDARSAAARAAEERAAKHSAAGKGKLSSQLAAQKSRSRNDTLDDISRAERAARNAQSAEESRRWD</sequence>
<feature type="compositionally biased region" description="Polar residues" evidence="4">
    <location>
        <begin position="25"/>
        <end position="51"/>
    </location>
</feature>
<evidence type="ECO:0000256" key="3">
    <source>
        <dbReference type="ARBA" id="ARBA00023288"/>
    </source>
</evidence>
<protein>
    <submittedName>
        <fullName evidence="5">Uncharacterized protein</fullName>
    </submittedName>
</protein>
<dbReference type="OrthoDB" id="5415072at2759"/>
<dbReference type="AlphaFoldDB" id="A0A059JK63"/>
<dbReference type="HOGENOM" id="CLU_133420_0_0_1"/>
<dbReference type="EMBL" id="AOKY01000019">
    <property type="protein sequence ID" value="KDB28068.1"/>
    <property type="molecule type" value="Genomic_DNA"/>
</dbReference>
<evidence type="ECO:0000256" key="1">
    <source>
        <dbReference type="ARBA" id="ARBA00022707"/>
    </source>
</evidence>
<accession>A0A059JK63</accession>
<dbReference type="OMA" id="CGKQSKD"/>
<organism evidence="5 6">
    <name type="scientific">Trichophyton interdigitale (strain MR816)</name>
    <dbReference type="NCBI Taxonomy" id="1215338"/>
    <lineage>
        <taxon>Eukaryota</taxon>
        <taxon>Fungi</taxon>
        <taxon>Dikarya</taxon>
        <taxon>Ascomycota</taxon>
        <taxon>Pezizomycotina</taxon>
        <taxon>Eurotiomycetes</taxon>
        <taxon>Eurotiomycetidae</taxon>
        <taxon>Onygenales</taxon>
        <taxon>Arthrodermataceae</taxon>
        <taxon>Trichophyton</taxon>
    </lineage>
</organism>